<dbReference type="AlphaFoldDB" id="A0A3B1BEM1"/>
<dbReference type="InterPro" id="IPR014729">
    <property type="entry name" value="Rossmann-like_a/b/a_fold"/>
</dbReference>
<dbReference type="CDD" id="cd02165">
    <property type="entry name" value="NMNAT"/>
    <property type="match status" value="1"/>
</dbReference>
<organism evidence="9">
    <name type="scientific">hydrothermal vent metagenome</name>
    <dbReference type="NCBI Taxonomy" id="652676"/>
    <lineage>
        <taxon>unclassified sequences</taxon>
        <taxon>metagenomes</taxon>
        <taxon>ecological metagenomes</taxon>
    </lineage>
</organism>
<dbReference type="EC" id="2.7.7.18" evidence="9"/>
<dbReference type="Pfam" id="PF01467">
    <property type="entry name" value="CTP_transf_like"/>
    <property type="match status" value="1"/>
</dbReference>
<dbReference type="UniPathway" id="UPA00253"/>
<evidence type="ECO:0000256" key="5">
    <source>
        <dbReference type="ARBA" id="ARBA00022741"/>
    </source>
</evidence>
<dbReference type="GO" id="GO:0005524">
    <property type="term" value="F:ATP binding"/>
    <property type="evidence" value="ECO:0007669"/>
    <property type="project" value="UniProtKB-KW"/>
</dbReference>
<dbReference type="GO" id="GO:0009435">
    <property type="term" value="P:NAD+ biosynthetic process"/>
    <property type="evidence" value="ECO:0007669"/>
    <property type="project" value="UniProtKB-UniPathway"/>
</dbReference>
<dbReference type="InterPro" id="IPR005248">
    <property type="entry name" value="NadD/NMNAT"/>
</dbReference>
<evidence type="ECO:0000256" key="7">
    <source>
        <dbReference type="ARBA" id="ARBA00023027"/>
    </source>
</evidence>
<sequence>MIGILGGTFDPIHYGHLRPALDIQQTLGLDEIRLIPLRDPSHRKPPIATPEQRLAMLHAAIEGQTGFSIDTQELERGTKSYTVHTLRTLRATAGTTIPICLLIGTDAFHDFANWHKPEEILQLAHLVVMQRHDEPMPSATPLTSGRLTKSTAALKTSPGGRILFQPVTQLEISSTAIKAMIINNQNPRYLLPDSVLHIIRQQQLYR</sequence>
<evidence type="ECO:0000256" key="6">
    <source>
        <dbReference type="ARBA" id="ARBA00022840"/>
    </source>
</evidence>
<gene>
    <name evidence="9" type="ORF">MNBD_GAMMA26-112</name>
</gene>
<comment type="pathway">
    <text evidence="1">Cofactor biosynthesis; NAD(+) biosynthesis.</text>
</comment>
<dbReference type="EMBL" id="UOFX01000072">
    <property type="protein sequence ID" value="VAX10513.1"/>
    <property type="molecule type" value="Genomic_DNA"/>
</dbReference>
<dbReference type="InterPro" id="IPR004821">
    <property type="entry name" value="Cyt_trans-like"/>
</dbReference>
<dbReference type="PANTHER" id="PTHR39321">
    <property type="entry name" value="NICOTINATE-NUCLEOTIDE ADENYLYLTRANSFERASE-RELATED"/>
    <property type="match status" value="1"/>
</dbReference>
<dbReference type="PANTHER" id="PTHR39321:SF3">
    <property type="entry name" value="PHOSPHOPANTETHEINE ADENYLYLTRANSFERASE"/>
    <property type="match status" value="1"/>
</dbReference>
<dbReference type="NCBIfam" id="TIGR00125">
    <property type="entry name" value="cyt_tran_rel"/>
    <property type="match status" value="1"/>
</dbReference>
<keyword evidence="4 9" id="KW-0548">Nucleotidyltransferase</keyword>
<evidence type="ECO:0000313" key="9">
    <source>
        <dbReference type="EMBL" id="VAX10513.1"/>
    </source>
</evidence>
<keyword evidence="6" id="KW-0067">ATP-binding</keyword>
<evidence type="ECO:0000256" key="3">
    <source>
        <dbReference type="ARBA" id="ARBA00022679"/>
    </source>
</evidence>
<evidence type="ECO:0000259" key="8">
    <source>
        <dbReference type="Pfam" id="PF01467"/>
    </source>
</evidence>
<dbReference type="GO" id="GO:0004515">
    <property type="term" value="F:nicotinate-nucleotide adenylyltransferase activity"/>
    <property type="evidence" value="ECO:0007669"/>
    <property type="project" value="UniProtKB-EC"/>
</dbReference>
<evidence type="ECO:0000256" key="2">
    <source>
        <dbReference type="ARBA" id="ARBA00022642"/>
    </source>
</evidence>
<dbReference type="HAMAP" id="MF_00244">
    <property type="entry name" value="NaMN_adenylyltr"/>
    <property type="match status" value="1"/>
</dbReference>
<dbReference type="Gene3D" id="3.40.50.620">
    <property type="entry name" value="HUPs"/>
    <property type="match status" value="1"/>
</dbReference>
<dbReference type="NCBIfam" id="TIGR00482">
    <property type="entry name" value="nicotinate (nicotinamide) nucleotide adenylyltransferase"/>
    <property type="match status" value="1"/>
</dbReference>
<dbReference type="NCBIfam" id="NF000839">
    <property type="entry name" value="PRK00071.1-1"/>
    <property type="match status" value="1"/>
</dbReference>
<feature type="domain" description="Cytidyltransferase-like" evidence="8">
    <location>
        <begin position="4"/>
        <end position="179"/>
    </location>
</feature>
<protein>
    <submittedName>
        <fullName evidence="9">Nicotinate-nucleotide adenylyltransferase</fullName>
        <ecNumber evidence="9">2.7.7.18</ecNumber>
    </submittedName>
</protein>
<keyword evidence="3 9" id="KW-0808">Transferase</keyword>
<name>A0A3B1BEM1_9ZZZZ</name>
<evidence type="ECO:0000256" key="1">
    <source>
        <dbReference type="ARBA" id="ARBA00004790"/>
    </source>
</evidence>
<dbReference type="SUPFAM" id="SSF52374">
    <property type="entry name" value="Nucleotidylyl transferase"/>
    <property type="match status" value="1"/>
</dbReference>
<proteinExistence type="inferred from homology"/>
<accession>A0A3B1BEM1</accession>
<keyword evidence="7" id="KW-0520">NAD</keyword>
<keyword evidence="2" id="KW-0662">Pyridine nucleotide biosynthesis</keyword>
<reference evidence="9" key="1">
    <citation type="submission" date="2018-06" db="EMBL/GenBank/DDBJ databases">
        <authorList>
            <person name="Zhirakovskaya E."/>
        </authorList>
    </citation>
    <scope>NUCLEOTIDE SEQUENCE</scope>
</reference>
<keyword evidence="5" id="KW-0547">Nucleotide-binding</keyword>
<evidence type="ECO:0000256" key="4">
    <source>
        <dbReference type="ARBA" id="ARBA00022695"/>
    </source>
</evidence>